<keyword evidence="3" id="KW-1185">Reference proteome</keyword>
<dbReference type="InterPro" id="IPR018768">
    <property type="entry name" value="DUF2344"/>
</dbReference>
<dbReference type="eggNOG" id="COG5011">
    <property type="taxonomic scope" value="Bacteria"/>
</dbReference>
<dbReference type="STRING" id="537013.CLOSTMETH_02478"/>
<evidence type="ECO:0000259" key="1">
    <source>
        <dbReference type="Pfam" id="PF10105"/>
    </source>
</evidence>
<dbReference type="Proteomes" id="UP000003340">
    <property type="component" value="Unassembled WGS sequence"/>
</dbReference>
<name>C0EF39_9FIRM</name>
<sequence length="218" mass="25183">MDKFIDIRVFYKKRGRIKYISHLDMNRCMQRALVRTGLPCWHTEGFNPHLYLTFALPLSLGYESDCEIMDFRLTEEIDLGEVQNRLNAVLPEGLEVYRVALKGEKFDKIVSADYTVELYGDVEQLERRFSDFLSEPWIEVEKKTKKGTKTVDLKPEILSCQTERGEDCLRLKLRLPAGKKTINPGLLTDEFERVNPGIVSRVSFLRTAVWCGEGLPFA</sequence>
<gene>
    <name evidence="2" type="ORF">CLOSTMETH_02478</name>
</gene>
<dbReference type="EMBL" id="ACEC01000082">
    <property type="protein sequence ID" value="EEG29941.1"/>
    <property type="molecule type" value="Genomic_DNA"/>
</dbReference>
<dbReference type="AlphaFoldDB" id="C0EF39"/>
<dbReference type="HOGENOM" id="CLU_083579_1_0_9"/>
<organism evidence="2 3">
    <name type="scientific">[Clostridium] methylpentosum DSM 5476</name>
    <dbReference type="NCBI Taxonomy" id="537013"/>
    <lineage>
        <taxon>Bacteria</taxon>
        <taxon>Bacillati</taxon>
        <taxon>Bacillota</taxon>
        <taxon>Clostridia</taxon>
        <taxon>Eubacteriales</taxon>
        <taxon>Oscillospiraceae</taxon>
        <taxon>Oscillospiraceae incertae sedis</taxon>
    </lineage>
</organism>
<reference evidence="2 3" key="2">
    <citation type="submission" date="2009-02" db="EMBL/GenBank/DDBJ databases">
        <title>Draft genome sequence of Clostridium methylpentosum (DSM 5476).</title>
        <authorList>
            <person name="Sudarsanam P."/>
            <person name="Ley R."/>
            <person name="Guruge J."/>
            <person name="Turnbaugh P.J."/>
            <person name="Mahowald M."/>
            <person name="Liep D."/>
            <person name="Gordon J."/>
        </authorList>
    </citation>
    <scope>NUCLEOTIDE SEQUENCE [LARGE SCALE GENOMIC DNA]</scope>
    <source>
        <strain evidence="2 3">DSM 5476</strain>
    </source>
</reference>
<evidence type="ECO:0000313" key="3">
    <source>
        <dbReference type="Proteomes" id="UP000003340"/>
    </source>
</evidence>
<comment type="caution">
    <text evidence="2">The sequence shown here is derived from an EMBL/GenBank/DDBJ whole genome shotgun (WGS) entry which is preliminary data.</text>
</comment>
<feature type="domain" description="DUF2344" evidence="1">
    <location>
        <begin position="7"/>
        <end position="168"/>
    </location>
</feature>
<dbReference type="NCBIfam" id="TIGR03936">
    <property type="entry name" value="sam_1_link_chp"/>
    <property type="match status" value="1"/>
</dbReference>
<proteinExistence type="predicted"/>
<dbReference type="Pfam" id="PF10105">
    <property type="entry name" value="DUF2344"/>
    <property type="match status" value="1"/>
</dbReference>
<protein>
    <submittedName>
        <fullName evidence="2">Radical SAM-linked protein</fullName>
    </submittedName>
</protein>
<accession>C0EF39</accession>
<reference evidence="2 3" key="1">
    <citation type="submission" date="2009-01" db="EMBL/GenBank/DDBJ databases">
        <authorList>
            <person name="Fulton L."/>
            <person name="Clifton S."/>
            <person name="Fulton B."/>
            <person name="Xu J."/>
            <person name="Minx P."/>
            <person name="Pepin K.H."/>
            <person name="Johnson M."/>
            <person name="Bhonagiri V."/>
            <person name="Nash W.E."/>
            <person name="Mardis E.R."/>
            <person name="Wilson R.K."/>
        </authorList>
    </citation>
    <scope>NUCLEOTIDE SEQUENCE [LARGE SCALE GENOMIC DNA]</scope>
    <source>
        <strain evidence="2 3">DSM 5476</strain>
    </source>
</reference>
<evidence type="ECO:0000313" key="2">
    <source>
        <dbReference type="EMBL" id="EEG29941.1"/>
    </source>
</evidence>